<name>A0A2P2PYD3_RHIMU</name>
<dbReference type="AlphaFoldDB" id="A0A2P2PYD3"/>
<reference evidence="2" key="1">
    <citation type="submission" date="2018-02" db="EMBL/GenBank/DDBJ databases">
        <title>Rhizophora mucronata_Transcriptome.</title>
        <authorList>
            <person name="Meera S.P."/>
            <person name="Sreeshan A."/>
            <person name="Augustine A."/>
        </authorList>
    </citation>
    <scope>NUCLEOTIDE SEQUENCE</scope>
    <source>
        <tissue evidence="2">Leaf</tissue>
    </source>
</reference>
<evidence type="ECO:0000256" key="1">
    <source>
        <dbReference type="SAM" id="MobiDB-lite"/>
    </source>
</evidence>
<accession>A0A2P2PYD3</accession>
<evidence type="ECO:0000313" key="2">
    <source>
        <dbReference type="EMBL" id="MBX59761.1"/>
    </source>
</evidence>
<organism evidence="2">
    <name type="scientific">Rhizophora mucronata</name>
    <name type="common">Asiatic mangrove</name>
    <dbReference type="NCBI Taxonomy" id="61149"/>
    <lineage>
        <taxon>Eukaryota</taxon>
        <taxon>Viridiplantae</taxon>
        <taxon>Streptophyta</taxon>
        <taxon>Embryophyta</taxon>
        <taxon>Tracheophyta</taxon>
        <taxon>Spermatophyta</taxon>
        <taxon>Magnoliopsida</taxon>
        <taxon>eudicotyledons</taxon>
        <taxon>Gunneridae</taxon>
        <taxon>Pentapetalae</taxon>
        <taxon>rosids</taxon>
        <taxon>fabids</taxon>
        <taxon>Malpighiales</taxon>
        <taxon>Rhizophoraceae</taxon>
        <taxon>Rhizophora</taxon>
    </lineage>
</organism>
<dbReference type="EMBL" id="GGEC01079277">
    <property type="protein sequence ID" value="MBX59761.1"/>
    <property type="molecule type" value="Transcribed_RNA"/>
</dbReference>
<sequence length="33" mass="3938">MSRMKKLSTKYMRSKPSTNKRISLKIPRQQDKA</sequence>
<feature type="region of interest" description="Disordered" evidence="1">
    <location>
        <begin position="1"/>
        <end position="33"/>
    </location>
</feature>
<protein>
    <submittedName>
        <fullName evidence="2">Uncharacterized protein</fullName>
    </submittedName>
</protein>
<proteinExistence type="predicted"/>